<dbReference type="Gene3D" id="2.40.160.20">
    <property type="match status" value="1"/>
</dbReference>
<comment type="similarity">
    <text evidence="5">Belongs to the Omp25/RopB family.</text>
</comment>
<keyword evidence="2 6" id="KW-0732">Signal</keyword>
<gene>
    <name evidence="8" type="ORF">FBZ96_105132</name>
</gene>
<organism evidence="8 9">
    <name type="scientific">Bradyrhizobium stylosanthis</name>
    <dbReference type="NCBI Taxonomy" id="1803665"/>
    <lineage>
        <taxon>Bacteria</taxon>
        <taxon>Pseudomonadati</taxon>
        <taxon>Pseudomonadota</taxon>
        <taxon>Alphaproteobacteria</taxon>
        <taxon>Hyphomicrobiales</taxon>
        <taxon>Nitrobacteraceae</taxon>
        <taxon>Bradyrhizobium</taxon>
    </lineage>
</organism>
<dbReference type="PANTHER" id="PTHR34001:SF3">
    <property type="entry name" value="BLL7405 PROTEIN"/>
    <property type="match status" value="1"/>
</dbReference>
<evidence type="ECO:0000256" key="5">
    <source>
        <dbReference type="ARBA" id="ARBA00038306"/>
    </source>
</evidence>
<keyword evidence="4" id="KW-0998">Cell outer membrane</keyword>
<accession>A0A560DMX0</accession>
<dbReference type="OrthoDB" id="9815357at2"/>
<comment type="caution">
    <text evidence="8">The sequence shown here is derived from an EMBL/GenBank/DDBJ whole genome shotgun (WGS) entry which is preliminary data.</text>
</comment>
<proteinExistence type="inferred from homology"/>
<keyword evidence="3" id="KW-0472">Membrane</keyword>
<feature type="chain" id="PRO_5022203406" evidence="6">
    <location>
        <begin position="23"/>
        <end position="271"/>
    </location>
</feature>
<evidence type="ECO:0000256" key="1">
    <source>
        <dbReference type="ARBA" id="ARBA00004442"/>
    </source>
</evidence>
<dbReference type="SUPFAM" id="SSF56925">
    <property type="entry name" value="OMPA-like"/>
    <property type="match status" value="1"/>
</dbReference>
<dbReference type="Proteomes" id="UP000319949">
    <property type="component" value="Unassembled WGS sequence"/>
</dbReference>
<dbReference type="InterPro" id="IPR027385">
    <property type="entry name" value="Beta-barrel_OMP"/>
</dbReference>
<feature type="signal peptide" evidence="6">
    <location>
        <begin position="1"/>
        <end position="22"/>
    </location>
</feature>
<protein>
    <submittedName>
        <fullName evidence="8">Outer membrane immunogenic protein</fullName>
    </submittedName>
</protein>
<evidence type="ECO:0000256" key="2">
    <source>
        <dbReference type="ARBA" id="ARBA00022729"/>
    </source>
</evidence>
<dbReference type="EMBL" id="VITK01000005">
    <property type="protein sequence ID" value="TWA98456.1"/>
    <property type="molecule type" value="Genomic_DNA"/>
</dbReference>
<reference evidence="8 9" key="1">
    <citation type="submission" date="2019-06" db="EMBL/GenBank/DDBJ databases">
        <title>Genomic Encyclopedia of Type Strains, Phase IV (KMG-V): Genome sequencing to study the core and pangenomes of soil and plant-associated prokaryotes.</title>
        <authorList>
            <person name="Whitman W."/>
        </authorList>
    </citation>
    <scope>NUCLEOTIDE SEQUENCE [LARGE SCALE GENOMIC DNA]</scope>
    <source>
        <strain evidence="8 9">BR 510</strain>
    </source>
</reference>
<evidence type="ECO:0000313" key="8">
    <source>
        <dbReference type="EMBL" id="TWA98456.1"/>
    </source>
</evidence>
<dbReference type="InterPro" id="IPR011250">
    <property type="entry name" value="OMP/PagP_B-barrel"/>
</dbReference>
<dbReference type="STRING" id="1803665.GCA_001641335_04928"/>
<evidence type="ECO:0000256" key="4">
    <source>
        <dbReference type="ARBA" id="ARBA00023237"/>
    </source>
</evidence>
<feature type="domain" description="Outer membrane protein beta-barrel" evidence="7">
    <location>
        <begin position="11"/>
        <end position="261"/>
    </location>
</feature>
<comment type="subcellular location">
    <subcellularLocation>
        <location evidence="1">Cell outer membrane</location>
    </subcellularLocation>
</comment>
<dbReference type="InterPro" id="IPR051692">
    <property type="entry name" value="OMP-like"/>
</dbReference>
<dbReference type="AlphaFoldDB" id="A0A560DMX0"/>
<dbReference type="PANTHER" id="PTHR34001">
    <property type="entry name" value="BLL7405 PROTEIN"/>
    <property type="match status" value="1"/>
</dbReference>
<evidence type="ECO:0000256" key="3">
    <source>
        <dbReference type="ARBA" id="ARBA00023136"/>
    </source>
</evidence>
<name>A0A560DMX0_9BRAD</name>
<evidence type="ECO:0000313" key="9">
    <source>
        <dbReference type="Proteomes" id="UP000319949"/>
    </source>
</evidence>
<dbReference type="GO" id="GO:0009279">
    <property type="term" value="C:cell outer membrane"/>
    <property type="evidence" value="ECO:0007669"/>
    <property type="project" value="UniProtKB-SubCell"/>
</dbReference>
<sequence>MNMKKFLAAALFLTIGPVAASAADLAYKARPAAVDPGYNWSGFYIGVNGGYAWNNSSDVAVSGSPLITVSQPGVVPFAVGGLRPEGYLVGGQVGWNYQFGAGLVGIEADFDFADINDSRNVDLPAIGPAVRTSASEKIDFFGTVRGRLGGIVSQRLLLFVTGGLAYANVKDTANINEFFAVPGLGRQFIASASDMRFGWTVGAGAEWAFARNWSVKGEYLYYDLGSRTITGPQTNPVGVDFGTYSFSTRGNIVKAGLNYKFDWGTPVVAKY</sequence>
<evidence type="ECO:0000259" key="7">
    <source>
        <dbReference type="Pfam" id="PF13505"/>
    </source>
</evidence>
<dbReference type="Pfam" id="PF13505">
    <property type="entry name" value="OMP_b-brl"/>
    <property type="match status" value="1"/>
</dbReference>
<evidence type="ECO:0000256" key="6">
    <source>
        <dbReference type="SAM" id="SignalP"/>
    </source>
</evidence>
<keyword evidence="9" id="KW-1185">Reference proteome</keyword>